<reference evidence="1 2" key="1">
    <citation type="submission" date="2024-07" db="EMBL/GenBank/DDBJ databases">
        <title>Section-level genome sequencing and comparative genomics of Aspergillus sections Usti and Cavernicolus.</title>
        <authorList>
            <consortium name="Lawrence Berkeley National Laboratory"/>
            <person name="Nybo J.L."/>
            <person name="Vesth T.C."/>
            <person name="Theobald S."/>
            <person name="Frisvad J.C."/>
            <person name="Larsen T.O."/>
            <person name="Kjaerboelling I."/>
            <person name="Rothschild-Mancinelli K."/>
            <person name="Lyhne E.K."/>
            <person name="Kogle M.E."/>
            <person name="Barry K."/>
            <person name="Clum A."/>
            <person name="Na H."/>
            <person name="Ledsgaard L."/>
            <person name="Lin J."/>
            <person name="Lipzen A."/>
            <person name="Kuo A."/>
            <person name="Riley R."/>
            <person name="Mondo S."/>
            <person name="Labutti K."/>
            <person name="Haridas S."/>
            <person name="Pangalinan J."/>
            <person name="Salamov A.A."/>
            <person name="Simmons B.A."/>
            <person name="Magnuson J.K."/>
            <person name="Chen J."/>
            <person name="Drula E."/>
            <person name="Henrissat B."/>
            <person name="Wiebenga A."/>
            <person name="Lubbers R.J."/>
            <person name="Gomes A.C."/>
            <person name="Macurrencykelacurrency M.R."/>
            <person name="Stajich J."/>
            <person name="Grigoriev I.V."/>
            <person name="Mortensen U.H."/>
            <person name="De Vries R.P."/>
            <person name="Baker S.E."/>
            <person name="Andersen M.R."/>
        </authorList>
    </citation>
    <scope>NUCLEOTIDE SEQUENCE [LARGE SCALE GENOMIC DNA]</scope>
    <source>
        <strain evidence="1 2">CBS 449.75</strain>
    </source>
</reference>
<proteinExistence type="predicted"/>
<accession>A0ABR4L631</accession>
<dbReference type="Proteomes" id="UP001610432">
    <property type="component" value="Unassembled WGS sequence"/>
</dbReference>
<keyword evidence="2" id="KW-1185">Reference proteome</keyword>
<dbReference type="EMBL" id="JBFXLQ010000111">
    <property type="protein sequence ID" value="KAL2859817.1"/>
    <property type="molecule type" value="Genomic_DNA"/>
</dbReference>
<dbReference type="GeneID" id="98146864"/>
<dbReference type="RefSeq" id="XP_070880373.1">
    <property type="nucleotide sequence ID" value="XM_071031792.1"/>
</dbReference>
<protein>
    <submittedName>
        <fullName evidence="1">Uncharacterized protein</fullName>
    </submittedName>
</protein>
<name>A0ABR4L631_9EURO</name>
<comment type="caution">
    <text evidence="1">The sequence shown here is derived from an EMBL/GenBank/DDBJ whole genome shotgun (WGS) entry which is preliminary data.</text>
</comment>
<gene>
    <name evidence="1" type="ORF">BJX67DRAFT_376032</name>
</gene>
<evidence type="ECO:0000313" key="1">
    <source>
        <dbReference type="EMBL" id="KAL2859817.1"/>
    </source>
</evidence>
<sequence length="415" mass="46929">MDEWGFCLVNSATITDEALVRSLKVEKDVLDRLADSESVKYLASADRKEWQQLMEHNFNLDVLVLLRNFDTTEGVIWQGPIIHNLAPSSTGTRLRRAHPCREGISIWRPVRGGLGPENGLFKVYPASHKIRTEDELRNSKINAVEIRIRADQVLISRGGLWIEEGSGDGLLMWMGVSAEIIGLNIDKYCLAFVAEAYNALLLLSRTQPSGLAEAETKPTPDDPFFPQSRLMRPGEHRSDTVDTFLSHALEFLSRIVEYFKKLDPTGIILAACCTVDDPRSAFLTAERGTDIRKWFLRALAVRYLVQRYYSRGGTLEDFIRAENLPNTSRLKNAIRHGKKPYWLELYLQKPGIWIALLGVLSRLDHFTYEEVYSMPHSIRQYPNLLETPEEWSPLVDGSCQLLGSLTPLGAADPCV</sequence>
<organism evidence="1 2">
    <name type="scientific">Aspergillus lucknowensis</name>
    <dbReference type="NCBI Taxonomy" id="176173"/>
    <lineage>
        <taxon>Eukaryota</taxon>
        <taxon>Fungi</taxon>
        <taxon>Dikarya</taxon>
        <taxon>Ascomycota</taxon>
        <taxon>Pezizomycotina</taxon>
        <taxon>Eurotiomycetes</taxon>
        <taxon>Eurotiomycetidae</taxon>
        <taxon>Eurotiales</taxon>
        <taxon>Aspergillaceae</taxon>
        <taxon>Aspergillus</taxon>
        <taxon>Aspergillus subgen. Nidulantes</taxon>
    </lineage>
</organism>
<evidence type="ECO:0000313" key="2">
    <source>
        <dbReference type="Proteomes" id="UP001610432"/>
    </source>
</evidence>